<evidence type="ECO:0000313" key="1">
    <source>
        <dbReference type="EMBL" id="EFW11073.1"/>
    </source>
</evidence>
<dbReference type="Proteomes" id="UP000013568">
    <property type="component" value="Unassembled WGS sequence"/>
</dbReference>
<dbReference type="AlphaFoldDB" id="E9CQU7"/>
<keyword evidence="2" id="KW-1185">Reference proteome</keyword>
<dbReference type="EMBL" id="GL636424">
    <property type="protein sequence ID" value="EFW11073.1"/>
    <property type="molecule type" value="Genomic_DNA"/>
</dbReference>
<gene>
    <name evidence="1" type="ORF">SSYM_0273</name>
</gene>
<organism evidence="1 2">
    <name type="scientific">Serratia symbiotica str. Tucson</name>
    <dbReference type="NCBI Taxonomy" id="914128"/>
    <lineage>
        <taxon>Bacteria</taxon>
        <taxon>Pseudomonadati</taxon>
        <taxon>Pseudomonadota</taxon>
        <taxon>Gammaproteobacteria</taxon>
        <taxon>Enterobacterales</taxon>
        <taxon>Yersiniaceae</taxon>
        <taxon>Serratia</taxon>
        <taxon>Serratia symbiotica</taxon>
    </lineage>
</organism>
<sequence length="50" mass="5761">MKKLQLFNHPVRVNDEGMICLTDMWQIAKLRAESGDDEFLGGREITSIRP</sequence>
<reference evidence="2" key="1">
    <citation type="journal article" date="2011" name="Genome Biol. Evol.">
        <title>Massive genomic decay in Serratia symbiotica, a recently evolved symbiont of aphids.</title>
        <authorList>
            <person name="Burke G.R."/>
            <person name="Moran N.A."/>
        </authorList>
    </citation>
    <scope>NUCLEOTIDE SEQUENCE [LARGE SCALE GENOMIC DNA]</scope>
    <source>
        <strain evidence="2">Tucson</strain>
    </source>
</reference>
<protein>
    <submittedName>
        <fullName evidence="1">Uncharacterized protein</fullName>
    </submittedName>
</protein>
<accession>E9CQU7</accession>
<proteinExistence type="predicted"/>
<name>E9CQU7_9GAMM</name>
<evidence type="ECO:0000313" key="2">
    <source>
        <dbReference type="Proteomes" id="UP000013568"/>
    </source>
</evidence>
<dbReference type="HOGENOM" id="CLU_3122592_0_0_6"/>